<dbReference type="Proteomes" id="UP001519271">
    <property type="component" value="Unassembled WGS sequence"/>
</dbReference>
<evidence type="ECO:0000256" key="1">
    <source>
        <dbReference type="ARBA" id="ARBA00002190"/>
    </source>
</evidence>
<dbReference type="InterPro" id="IPR001207">
    <property type="entry name" value="Transposase_mutator"/>
</dbReference>
<evidence type="ECO:0000256" key="5">
    <source>
        <dbReference type="ARBA" id="ARBA00023172"/>
    </source>
</evidence>
<keyword evidence="3" id="KW-0815">Transposition</keyword>
<accession>A0ABS4G930</accession>
<evidence type="ECO:0000256" key="4">
    <source>
        <dbReference type="ARBA" id="ARBA00023125"/>
    </source>
</evidence>
<keyword evidence="4" id="KW-0238">DNA-binding</keyword>
<keyword evidence="7" id="KW-1185">Reference proteome</keyword>
<comment type="caution">
    <text evidence="6">The sequence shown here is derived from an EMBL/GenBank/DDBJ whole genome shotgun (WGS) entry which is preliminary data.</text>
</comment>
<comment type="similarity">
    <text evidence="2">Belongs to the transposase mutator family.</text>
</comment>
<evidence type="ECO:0000256" key="3">
    <source>
        <dbReference type="ARBA" id="ARBA00022578"/>
    </source>
</evidence>
<reference evidence="6 7" key="1">
    <citation type="submission" date="2021-03" db="EMBL/GenBank/DDBJ databases">
        <title>Genomic Encyclopedia of Type Strains, Phase IV (KMG-IV): sequencing the most valuable type-strain genomes for metagenomic binning, comparative biology and taxonomic classification.</title>
        <authorList>
            <person name="Goeker M."/>
        </authorList>
    </citation>
    <scope>NUCLEOTIDE SEQUENCE [LARGE SCALE GENOMIC DNA]</scope>
    <source>
        <strain evidence="6 7">DSM 6139</strain>
    </source>
</reference>
<evidence type="ECO:0000313" key="6">
    <source>
        <dbReference type="EMBL" id="MBP1920912.1"/>
    </source>
</evidence>
<dbReference type="Pfam" id="PF00872">
    <property type="entry name" value="Transposase_mut"/>
    <property type="match status" value="1"/>
</dbReference>
<protein>
    <submittedName>
        <fullName evidence="6">Transposase-like protein</fullName>
    </submittedName>
</protein>
<proteinExistence type="inferred from homology"/>
<comment type="function">
    <text evidence="1">Required for the transposition of the insertion element.</text>
</comment>
<name>A0ABS4G930_9CLOT</name>
<evidence type="ECO:0000313" key="7">
    <source>
        <dbReference type="Proteomes" id="UP001519271"/>
    </source>
</evidence>
<keyword evidence="5" id="KW-0233">DNA recombination</keyword>
<sequence>MTTRDIEDHLQDIYGFSISASQVSTITDKIIPMINE</sequence>
<organism evidence="6 7">
    <name type="scientific">Youngiibacter multivorans</name>
    <dbReference type="NCBI Taxonomy" id="937251"/>
    <lineage>
        <taxon>Bacteria</taxon>
        <taxon>Bacillati</taxon>
        <taxon>Bacillota</taxon>
        <taxon>Clostridia</taxon>
        <taxon>Eubacteriales</taxon>
        <taxon>Clostridiaceae</taxon>
        <taxon>Youngiibacter</taxon>
    </lineage>
</organism>
<gene>
    <name evidence="6" type="ORF">J2Z34_003432</name>
</gene>
<dbReference type="EMBL" id="JAGGKC010000049">
    <property type="protein sequence ID" value="MBP1920912.1"/>
    <property type="molecule type" value="Genomic_DNA"/>
</dbReference>
<evidence type="ECO:0000256" key="2">
    <source>
        <dbReference type="ARBA" id="ARBA00010961"/>
    </source>
</evidence>